<dbReference type="Proteomes" id="UP001271007">
    <property type="component" value="Unassembled WGS sequence"/>
</dbReference>
<evidence type="ECO:0000256" key="3">
    <source>
        <dbReference type="SAM" id="MobiDB-lite"/>
    </source>
</evidence>
<evidence type="ECO:0000256" key="1">
    <source>
        <dbReference type="ARBA" id="ARBA00022443"/>
    </source>
</evidence>
<dbReference type="AlphaFoldDB" id="A0AAJ0DK05"/>
<dbReference type="Pfam" id="PF14604">
    <property type="entry name" value="SH3_9"/>
    <property type="match status" value="1"/>
</dbReference>
<evidence type="ECO:0000313" key="5">
    <source>
        <dbReference type="EMBL" id="KAK3055599.1"/>
    </source>
</evidence>
<feature type="compositionally biased region" description="Basic and acidic residues" evidence="3">
    <location>
        <begin position="403"/>
        <end position="423"/>
    </location>
</feature>
<dbReference type="SMART" id="SM00326">
    <property type="entry name" value="SH3"/>
    <property type="match status" value="1"/>
</dbReference>
<sequence length="456" mass="49116">MAEVLSPPPIMASPSPSPNDSSESIPTISHPEPGSTLPRRVPSYAQSRMPQYSKTSQRSRPSSTVTPDYPTFQSSLPYAQVRDFAYPAFHPLHYGAQPESSGASTPTSEFQSGRRSSDPDPSSSTGGWSAGPWGGDGVMYGDPESDIAALPSTSFAGDDGAEAGDEVGPGGKNKHRKSKSYANISEFERGRRRESGGRRSREVQQQQQQHADPHMFYFHGQVNDPAGRERLRQSRGYSNTGTADGPRKDSRLSTSATLPNRSFHTAVPATAEGGGTAEDDDEQIPLDTEPHTLHHSPVRSSMGPEDEELFAGPSLALYAFEPENSNELRLVEGQEIMVSYRHGQGWLVASDPRSGEQGLVPEAYVRLIADMPNYDPVTGEWVDLDGGEEDGNGEGGEVEEEEGLRQDGENEGEAAKEADGEKESEGEEESSPEDEDETPNAMDAAVHKRLGVAGEA</sequence>
<feature type="region of interest" description="Disordered" evidence="3">
    <location>
        <begin position="92"/>
        <end position="307"/>
    </location>
</feature>
<feature type="domain" description="SH3" evidence="4">
    <location>
        <begin position="309"/>
        <end position="370"/>
    </location>
</feature>
<feature type="compositionally biased region" description="Polar residues" evidence="3">
    <location>
        <begin position="252"/>
        <end position="263"/>
    </location>
</feature>
<feature type="compositionally biased region" description="Pro residues" evidence="3">
    <location>
        <begin position="1"/>
        <end position="17"/>
    </location>
</feature>
<feature type="compositionally biased region" description="Acidic residues" evidence="3">
    <location>
        <begin position="382"/>
        <end position="402"/>
    </location>
</feature>
<reference evidence="5" key="1">
    <citation type="submission" date="2023-04" db="EMBL/GenBank/DDBJ databases">
        <title>Black Yeasts Isolated from many extreme environments.</title>
        <authorList>
            <person name="Coleine C."/>
            <person name="Stajich J.E."/>
            <person name="Selbmann L."/>
        </authorList>
    </citation>
    <scope>NUCLEOTIDE SEQUENCE</scope>
    <source>
        <strain evidence="5">CCFEE 5312</strain>
    </source>
</reference>
<keyword evidence="1 2" id="KW-0728">SH3 domain</keyword>
<gene>
    <name evidence="5" type="primary">NBP2</name>
    <name evidence="5" type="ORF">LTR09_003519</name>
</gene>
<accession>A0AAJ0DK05</accession>
<protein>
    <submittedName>
        <fullName evidence="5">HOG (High osmolarity glycerol) pathway protein</fullName>
    </submittedName>
</protein>
<feature type="compositionally biased region" description="Basic and acidic residues" evidence="3">
    <location>
        <begin position="186"/>
        <end position="202"/>
    </location>
</feature>
<feature type="region of interest" description="Disordered" evidence="3">
    <location>
        <begin position="374"/>
        <end position="456"/>
    </location>
</feature>
<evidence type="ECO:0000256" key="2">
    <source>
        <dbReference type="PROSITE-ProRule" id="PRU00192"/>
    </source>
</evidence>
<feature type="compositionally biased region" description="Polar residues" evidence="3">
    <location>
        <begin position="98"/>
        <end position="111"/>
    </location>
</feature>
<keyword evidence="6" id="KW-1185">Reference proteome</keyword>
<proteinExistence type="predicted"/>
<name>A0AAJ0DK05_9PEZI</name>
<feature type="compositionally biased region" description="Acidic residues" evidence="3">
    <location>
        <begin position="424"/>
        <end position="438"/>
    </location>
</feature>
<feature type="compositionally biased region" description="Gly residues" evidence="3">
    <location>
        <begin position="128"/>
        <end position="138"/>
    </location>
</feature>
<evidence type="ECO:0000259" key="4">
    <source>
        <dbReference type="PROSITE" id="PS50002"/>
    </source>
</evidence>
<dbReference type="InterPro" id="IPR036028">
    <property type="entry name" value="SH3-like_dom_sf"/>
</dbReference>
<feature type="region of interest" description="Disordered" evidence="3">
    <location>
        <begin position="1"/>
        <end position="73"/>
    </location>
</feature>
<evidence type="ECO:0000313" key="6">
    <source>
        <dbReference type="Proteomes" id="UP001271007"/>
    </source>
</evidence>
<dbReference type="EMBL" id="JAWDJX010000008">
    <property type="protein sequence ID" value="KAK3055599.1"/>
    <property type="molecule type" value="Genomic_DNA"/>
</dbReference>
<feature type="compositionally biased region" description="Polar residues" evidence="3">
    <location>
        <begin position="44"/>
        <end position="73"/>
    </location>
</feature>
<dbReference type="Gene3D" id="2.30.30.40">
    <property type="entry name" value="SH3 Domains"/>
    <property type="match status" value="1"/>
</dbReference>
<dbReference type="SUPFAM" id="SSF50044">
    <property type="entry name" value="SH3-domain"/>
    <property type="match status" value="1"/>
</dbReference>
<dbReference type="PROSITE" id="PS50002">
    <property type="entry name" value="SH3"/>
    <property type="match status" value="1"/>
</dbReference>
<dbReference type="InterPro" id="IPR001452">
    <property type="entry name" value="SH3_domain"/>
</dbReference>
<comment type="caution">
    <text evidence="5">The sequence shown here is derived from an EMBL/GenBank/DDBJ whole genome shotgun (WGS) entry which is preliminary data.</text>
</comment>
<organism evidence="5 6">
    <name type="scientific">Extremus antarcticus</name>
    <dbReference type="NCBI Taxonomy" id="702011"/>
    <lineage>
        <taxon>Eukaryota</taxon>
        <taxon>Fungi</taxon>
        <taxon>Dikarya</taxon>
        <taxon>Ascomycota</taxon>
        <taxon>Pezizomycotina</taxon>
        <taxon>Dothideomycetes</taxon>
        <taxon>Dothideomycetidae</taxon>
        <taxon>Mycosphaerellales</taxon>
        <taxon>Extremaceae</taxon>
        <taxon>Extremus</taxon>
    </lineage>
</organism>